<organism evidence="2">
    <name type="scientific">Apis cerana</name>
    <name type="common">Indian honeybee</name>
    <dbReference type="NCBI Taxonomy" id="7461"/>
    <lineage>
        <taxon>Eukaryota</taxon>
        <taxon>Metazoa</taxon>
        <taxon>Ecdysozoa</taxon>
        <taxon>Arthropoda</taxon>
        <taxon>Hexapoda</taxon>
        <taxon>Insecta</taxon>
        <taxon>Pterygota</taxon>
        <taxon>Neoptera</taxon>
        <taxon>Endopterygota</taxon>
        <taxon>Hymenoptera</taxon>
        <taxon>Apocrita</taxon>
        <taxon>Aculeata</taxon>
        <taxon>Apoidea</taxon>
        <taxon>Anthophila</taxon>
        <taxon>Apidae</taxon>
        <taxon>Apis</taxon>
    </lineage>
</organism>
<dbReference type="Pfam" id="PF04857">
    <property type="entry name" value="CAF1"/>
    <property type="match status" value="1"/>
</dbReference>
<dbReference type="SUPFAM" id="SSF53098">
    <property type="entry name" value="Ribonuclease H-like"/>
    <property type="match status" value="1"/>
</dbReference>
<dbReference type="InterPro" id="IPR036397">
    <property type="entry name" value="RNaseH_sf"/>
</dbReference>
<dbReference type="InterPro" id="IPR006941">
    <property type="entry name" value="RNase_CAF1"/>
</dbReference>
<dbReference type="Gene3D" id="3.30.420.10">
    <property type="entry name" value="Ribonuclease H-like superfamily/Ribonuclease H"/>
    <property type="match status" value="1"/>
</dbReference>
<evidence type="ECO:0000313" key="2">
    <source>
        <dbReference type="EMBL" id="AEY59157.1"/>
    </source>
</evidence>
<evidence type="ECO:0000256" key="1">
    <source>
        <dbReference type="ARBA" id="ARBA00008372"/>
    </source>
</evidence>
<proteinExistence type="evidence at transcript level"/>
<reference evidence="2" key="1">
    <citation type="submission" date="2011-11" db="EMBL/GenBank/DDBJ databases">
        <title>Decoding the brain transcriptome of the Eastern honeybee (Apis cerana) based on pyrosequencing.</title>
        <authorList>
            <person name="Sun L."/>
            <person name="Zheng H."/>
            <person name="Wang Y."/>
            <person name="Xie X."/>
            <person name="Zhu Y."/>
            <person name="Gu W."/>
            <person name="Wang S."/>
        </authorList>
    </citation>
    <scope>NUCLEOTIDE SEQUENCE</scope>
    <source>
        <tissue evidence="2">Brain</tissue>
    </source>
</reference>
<dbReference type="InterPro" id="IPR012337">
    <property type="entry name" value="RNaseH-like_sf"/>
</dbReference>
<name>V9IES3_APICE</name>
<accession>V9IES3</accession>
<gene>
    <name evidence="2" type="ORF">ACCB01835.2</name>
</gene>
<dbReference type="AlphaFoldDB" id="V9IES3"/>
<sequence>MLLDLCHIIHQFFGQLPESYLEFKSLVHSLFPRSGTYRW</sequence>
<comment type="similarity">
    <text evidence="1">Belongs to the CAF1 family.</text>
</comment>
<protein>
    <submittedName>
        <fullName evidence="2">Poly(A)-specific ribonuclease (Deadenylation nuclease)</fullName>
    </submittedName>
</protein>
<dbReference type="EMBL" id="JR040490">
    <property type="protein sequence ID" value="AEY59157.1"/>
    <property type="molecule type" value="mRNA"/>
</dbReference>
<dbReference type="GO" id="GO:0003676">
    <property type="term" value="F:nucleic acid binding"/>
    <property type="evidence" value="ECO:0007669"/>
    <property type="project" value="InterPro"/>
</dbReference>